<accession>A0ACB8BV44</accession>
<keyword evidence="2" id="KW-1185">Reference proteome</keyword>
<name>A0ACB8BV44_9AGAM</name>
<gene>
    <name evidence="1" type="ORF">BV22DRAFT_1192082</name>
</gene>
<sequence length="437" mass="49183">MPVQASATKRQQKPSSHLRSVSASEIARNLGNFETWSTYQNCEQVSYADVPEKFRADVGRIFCTEQKLPASWLEKDKSFRCTSGLSTFLGSAFRKSPKLFSQHINTEESDELFEEIAIVFSAWKRLRQMRSCKEKWSEADYVANVYNVFRSPAVRDSIYRVQCTVSLPQPPGLLESGADIPRVLNTKTAVPDCAVFLPASVTRSLSHSAKSPYKVLKNHPTIVNAGNSARGSSFRYQSTPCAQLPDMPGFEFVSSLWEDKKPVHALLDDAFRQNRMSTAAAVRHLHSLHVQVPVIGLIWANGTVRAHVDWCEEQDGKPSVMSAPYPGSLDDSRDEIFHEWVLDEPSDILQVYFLVRNIDQWTMGRFREQVVGGVTQMMTTISNDEGKYRPWKRVGDLAPALSVKKENINISITTVTSSSSPSPPKPKSKRRKRRSSH</sequence>
<organism evidence="1 2">
    <name type="scientific">Leucogyrophana mollusca</name>
    <dbReference type="NCBI Taxonomy" id="85980"/>
    <lineage>
        <taxon>Eukaryota</taxon>
        <taxon>Fungi</taxon>
        <taxon>Dikarya</taxon>
        <taxon>Basidiomycota</taxon>
        <taxon>Agaricomycotina</taxon>
        <taxon>Agaricomycetes</taxon>
        <taxon>Agaricomycetidae</taxon>
        <taxon>Boletales</taxon>
        <taxon>Boletales incertae sedis</taxon>
        <taxon>Leucogyrophana</taxon>
    </lineage>
</organism>
<protein>
    <submittedName>
        <fullName evidence="1">Uncharacterized protein</fullName>
    </submittedName>
</protein>
<comment type="caution">
    <text evidence="1">The sequence shown here is derived from an EMBL/GenBank/DDBJ whole genome shotgun (WGS) entry which is preliminary data.</text>
</comment>
<proteinExistence type="predicted"/>
<reference evidence="1" key="1">
    <citation type="journal article" date="2021" name="New Phytol.">
        <title>Evolutionary innovations through gain and loss of genes in the ectomycorrhizal Boletales.</title>
        <authorList>
            <person name="Wu G."/>
            <person name="Miyauchi S."/>
            <person name="Morin E."/>
            <person name="Kuo A."/>
            <person name="Drula E."/>
            <person name="Varga T."/>
            <person name="Kohler A."/>
            <person name="Feng B."/>
            <person name="Cao Y."/>
            <person name="Lipzen A."/>
            <person name="Daum C."/>
            <person name="Hundley H."/>
            <person name="Pangilinan J."/>
            <person name="Johnson J."/>
            <person name="Barry K."/>
            <person name="LaButti K."/>
            <person name="Ng V."/>
            <person name="Ahrendt S."/>
            <person name="Min B."/>
            <person name="Choi I.G."/>
            <person name="Park H."/>
            <person name="Plett J.M."/>
            <person name="Magnuson J."/>
            <person name="Spatafora J.W."/>
            <person name="Nagy L.G."/>
            <person name="Henrissat B."/>
            <person name="Grigoriev I.V."/>
            <person name="Yang Z.L."/>
            <person name="Xu J."/>
            <person name="Martin F.M."/>
        </authorList>
    </citation>
    <scope>NUCLEOTIDE SEQUENCE</scope>
    <source>
        <strain evidence="1">KUC20120723A-06</strain>
    </source>
</reference>
<evidence type="ECO:0000313" key="1">
    <source>
        <dbReference type="EMBL" id="KAH7929332.1"/>
    </source>
</evidence>
<dbReference type="Proteomes" id="UP000790709">
    <property type="component" value="Unassembled WGS sequence"/>
</dbReference>
<evidence type="ECO:0000313" key="2">
    <source>
        <dbReference type="Proteomes" id="UP000790709"/>
    </source>
</evidence>
<dbReference type="EMBL" id="MU266342">
    <property type="protein sequence ID" value="KAH7929332.1"/>
    <property type="molecule type" value="Genomic_DNA"/>
</dbReference>